<dbReference type="HOGENOM" id="CLU_173593_0_0_1"/>
<organism evidence="1">
    <name type="scientific">Oryza punctata</name>
    <name type="common">Red rice</name>
    <dbReference type="NCBI Taxonomy" id="4537"/>
    <lineage>
        <taxon>Eukaryota</taxon>
        <taxon>Viridiplantae</taxon>
        <taxon>Streptophyta</taxon>
        <taxon>Embryophyta</taxon>
        <taxon>Tracheophyta</taxon>
        <taxon>Spermatophyta</taxon>
        <taxon>Magnoliopsida</taxon>
        <taxon>Liliopsida</taxon>
        <taxon>Poales</taxon>
        <taxon>Poaceae</taxon>
        <taxon>BOP clade</taxon>
        <taxon>Oryzoideae</taxon>
        <taxon>Oryzeae</taxon>
        <taxon>Oryzinae</taxon>
        <taxon>Oryza</taxon>
    </lineage>
</organism>
<sequence length="88" mass="9029">MDEAIEEVMAKDICSINATVTEQAVAEASAEAEANAGLGLATLVLETVVEAEALEAVAEGDLVTIVSLQSGDPEAMTLEEASPKKHGM</sequence>
<evidence type="ECO:0000313" key="1">
    <source>
        <dbReference type="EnsemblPlants" id="OPUNC06G13540.1"/>
    </source>
</evidence>
<dbReference type="Proteomes" id="UP000026962">
    <property type="component" value="Chromosome 6"/>
</dbReference>
<evidence type="ECO:0000313" key="2">
    <source>
        <dbReference type="Proteomes" id="UP000026962"/>
    </source>
</evidence>
<name>A0A0E0LBJ3_ORYPU</name>
<reference evidence="1" key="2">
    <citation type="submission" date="2018-05" db="EMBL/GenBank/DDBJ databases">
        <title>OpunRS2 (Oryza punctata Reference Sequence Version 2).</title>
        <authorList>
            <person name="Zhang J."/>
            <person name="Kudrna D."/>
            <person name="Lee S."/>
            <person name="Talag J."/>
            <person name="Welchert J."/>
            <person name="Wing R.A."/>
        </authorList>
    </citation>
    <scope>NUCLEOTIDE SEQUENCE [LARGE SCALE GENOMIC DNA]</scope>
</reference>
<keyword evidence="2" id="KW-1185">Reference proteome</keyword>
<accession>A0A0E0LBJ3</accession>
<dbReference type="Gramene" id="OPUNC06G13540.1">
    <property type="protein sequence ID" value="OPUNC06G13540.1"/>
    <property type="gene ID" value="OPUNC06G13540"/>
</dbReference>
<reference evidence="1" key="1">
    <citation type="submission" date="2015-04" db="UniProtKB">
        <authorList>
            <consortium name="EnsemblPlants"/>
        </authorList>
    </citation>
    <scope>IDENTIFICATION</scope>
</reference>
<dbReference type="AlphaFoldDB" id="A0A0E0LBJ3"/>
<proteinExistence type="predicted"/>
<dbReference type="EnsemblPlants" id="OPUNC06G13540.1">
    <property type="protein sequence ID" value="OPUNC06G13540.1"/>
    <property type="gene ID" value="OPUNC06G13540"/>
</dbReference>
<protein>
    <submittedName>
        <fullName evidence="1">Uncharacterized protein</fullName>
    </submittedName>
</protein>